<evidence type="ECO:0000313" key="3">
    <source>
        <dbReference type="Proteomes" id="UP000198403"/>
    </source>
</evidence>
<gene>
    <name evidence="2" type="ORF">SAMN06272737_10811</name>
</gene>
<reference evidence="2 3" key="1">
    <citation type="submission" date="2017-06" db="EMBL/GenBank/DDBJ databases">
        <authorList>
            <person name="Kim H.J."/>
            <person name="Triplett B.A."/>
        </authorList>
    </citation>
    <scope>NUCLEOTIDE SEQUENCE [LARGE SCALE GENOMIC DNA]</scope>
    <source>
        <strain evidence="2 3">DSM 44272</strain>
    </source>
</reference>
<dbReference type="OrthoDB" id="560250at2"/>
<proteinExistence type="predicted"/>
<sequence>MGLNIKNAEAEALARQLATATGESLTQAITVAVRERLERVQSRDTATASQRTTRIQEISREAAGRWVEPYRSADHGDLLYDESGLPR</sequence>
<dbReference type="Proteomes" id="UP000198403">
    <property type="component" value="Unassembled WGS sequence"/>
</dbReference>
<dbReference type="AlphaFoldDB" id="A0A238WHM0"/>
<evidence type="ECO:0000313" key="2">
    <source>
        <dbReference type="EMBL" id="SNR45744.1"/>
    </source>
</evidence>
<dbReference type="InterPro" id="IPR011660">
    <property type="entry name" value="VapB-like"/>
</dbReference>
<name>A0A238WHM0_9ACTN</name>
<keyword evidence="3" id="KW-1185">Reference proteome</keyword>
<dbReference type="EMBL" id="FZNO01000008">
    <property type="protein sequence ID" value="SNR45744.1"/>
    <property type="molecule type" value="Genomic_DNA"/>
</dbReference>
<dbReference type="Pfam" id="PF07704">
    <property type="entry name" value="PSK_trans_fac"/>
    <property type="match status" value="1"/>
</dbReference>
<accession>A0A238WHM0</accession>
<keyword evidence="1" id="KW-1277">Toxin-antitoxin system</keyword>
<evidence type="ECO:0000256" key="1">
    <source>
        <dbReference type="ARBA" id="ARBA00022649"/>
    </source>
</evidence>
<organism evidence="2 3">
    <name type="scientific">Blastococcus mobilis</name>
    <dbReference type="NCBI Taxonomy" id="1938746"/>
    <lineage>
        <taxon>Bacteria</taxon>
        <taxon>Bacillati</taxon>
        <taxon>Actinomycetota</taxon>
        <taxon>Actinomycetes</taxon>
        <taxon>Geodermatophilales</taxon>
        <taxon>Geodermatophilaceae</taxon>
        <taxon>Blastococcus</taxon>
    </lineage>
</organism>
<dbReference type="RefSeq" id="WP_089336199.1">
    <property type="nucleotide sequence ID" value="NZ_FZNO01000008.1"/>
</dbReference>
<protein>
    <submittedName>
        <fullName evidence="2">Antitoxin VapB</fullName>
    </submittedName>
</protein>